<keyword evidence="6" id="KW-0742">SOS response</keyword>
<dbReference type="PANTHER" id="PTHR33516:SF2">
    <property type="entry name" value="LEXA REPRESSOR-RELATED"/>
    <property type="match status" value="1"/>
</dbReference>
<dbReference type="InterPro" id="IPR050077">
    <property type="entry name" value="LexA_repressor"/>
</dbReference>
<dbReference type="PRINTS" id="PR00726">
    <property type="entry name" value="LEXASERPTASE"/>
</dbReference>
<dbReference type="CDD" id="cd06529">
    <property type="entry name" value="S24_LexA-like"/>
    <property type="match status" value="1"/>
</dbReference>
<evidence type="ECO:0000256" key="4">
    <source>
        <dbReference type="ARBA" id="ARBA00022813"/>
    </source>
</evidence>
<comment type="similarity">
    <text evidence="1 7">Belongs to the peptidase S24 family.</text>
</comment>
<dbReference type="EMBL" id="JAUEDK010000014">
    <property type="protein sequence ID" value="MDN0075210.1"/>
    <property type="molecule type" value="Genomic_DNA"/>
</dbReference>
<sequence length="161" mass="17224">MRRKTRAGIDTPSPAELAERFPGRILLPADDATPASVPLYAEGVRAGPPSPVGDYAYTPIDLNTYLVEDGLATFMVLVEGDAMVGAGLYEGDLLVTDTSRVPVHGDIVVAALDGDFTVRRLHRTSGQIALHAENPAYPVIVPRYGQDFAIWGVVSGCVKKF</sequence>
<dbReference type="EC" id="2.7.7.7" evidence="9"/>
<dbReference type="Gene3D" id="2.10.109.10">
    <property type="entry name" value="Umud Fragment, subunit A"/>
    <property type="match status" value="1"/>
</dbReference>
<dbReference type="InterPro" id="IPR036286">
    <property type="entry name" value="LexA/Signal_pep-like_sf"/>
</dbReference>
<evidence type="ECO:0000256" key="7">
    <source>
        <dbReference type="RuleBase" id="RU003991"/>
    </source>
</evidence>
<evidence type="ECO:0000256" key="5">
    <source>
        <dbReference type="ARBA" id="ARBA00023204"/>
    </source>
</evidence>
<evidence type="ECO:0000313" key="10">
    <source>
        <dbReference type="Proteomes" id="UP001168540"/>
    </source>
</evidence>
<keyword evidence="4 7" id="KW-0068">Autocatalytic cleavage</keyword>
<dbReference type="PANTHER" id="PTHR33516">
    <property type="entry name" value="LEXA REPRESSOR"/>
    <property type="match status" value="1"/>
</dbReference>
<name>A0ABT7XN46_9NEIS</name>
<evidence type="ECO:0000256" key="3">
    <source>
        <dbReference type="ARBA" id="ARBA00022801"/>
    </source>
</evidence>
<keyword evidence="2" id="KW-0227">DNA damage</keyword>
<dbReference type="RefSeq" id="WP_289829810.1">
    <property type="nucleotide sequence ID" value="NZ_JAUEDK010000014.1"/>
</dbReference>
<proteinExistence type="inferred from homology"/>
<reference evidence="9" key="1">
    <citation type="submission" date="2023-06" db="EMBL/GenBank/DDBJ databases">
        <authorList>
            <person name="Zhang S."/>
        </authorList>
    </citation>
    <scope>NUCLEOTIDE SEQUENCE</scope>
    <source>
        <strain evidence="9">SG2303</strain>
    </source>
</reference>
<accession>A0ABT7XN46</accession>
<evidence type="ECO:0000256" key="2">
    <source>
        <dbReference type="ARBA" id="ARBA00022763"/>
    </source>
</evidence>
<evidence type="ECO:0000313" key="9">
    <source>
        <dbReference type="EMBL" id="MDN0075210.1"/>
    </source>
</evidence>
<keyword evidence="10" id="KW-1185">Reference proteome</keyword>
<keyword evidence="5" id="KW-0234">DNA repair</keyword>
<organism evidence="9 10">
    <name type="scientific">Crenobacter oryzisoli</name>
    <dbReference type="NCBI Taxonomy" id="3056844"/>
    <lineage>
        <taxon>Bacteria</taxon>
        <taxon>Pseudomonadati</taxon>
        <taxon>Pseudomonadota</taxon>
        <taxon>Betaproteobacteria</taxon>
        <taxon>Neisseriales</taxon>
        <taxon>Neisseriaceae</taxon>
        <taxon>Crenobacter</taxon>
    </lineage>
</organism>
<protein>
    <submittedName>
        <fullName evidence="9">Translesion error-prone DNA polymerase V autoproteolytic subunit</fullName>
        <ecNumber evidence="9">2.7.7.7</ecNumber>
    </submittedName>
</protein>
<dbReference type="SUPFAM" id="SSF51306">
    <property type="entry name" value="LexA/Signal peptidase"/>
    <property type="match status" value="1"/>
</dbReference>
<dbReference type="InterPro" id="IPR039418">
    <property type="entry name" value="LexA-like"/>
</dbReference>
<evidence type="ECO:0000256" key="6">
    <source>
        <dbReference type="ARBA" id="ARBA00023236"/>
    </source>
</evidence>
<gene>
    <name evidence="9" type="primary">umuD</name>
    <name evidence="9" type="ORF">QU481_09945</name>
</gene>
<feature type="domain" description="Peptidase S24/S26A/S26B/S26C" evidence="8">
    <location>
        <begin position="38"/>
        <end position="154"/>
    </location>
</feature>
<dbReference type="InterPro" id="IPR006197">
    <property type="entry name" value="Peptidase_S24_LexA"/>
</dbReference>
<keyword evidence="9" id="KW-0548">Nucleotidyltransferase</keyword>
<keyword evidence="9" id="KW-0808">Transferase</keyword>
<dbReference type="NCBIfam" id="NF007621">
    <property type="entry name" value="PRK10276.1"/>
    <property type="match status" value="1"/>
</dbReference>
<keyword evidence="3 7" id="KW-0378">Hydrolase</keyword>
<comment type="caution">
    <text evidence="9">The sequence shown here is derived from an EMBL/GenBank/DDBJ whole genome shotgun (WGS) entry which is preliminary data.</text>
</comment>
<dbReference type="Pfam" id="PF00717">
    <property type="entry name" value="Peptidase_S24"/>
    <property type="match status" value="1"/>
</dbReference>
<evidence type="ECO:0000256" key="1">
    <source>
        <dbReference type="ARBA" id="ARBA00007484"/>
    </source>
</evidence>
<dbReference type="InterPro" id="IPR015927">
    <property type="entry name" value="Peptidase_S24_S26A/B/C"/>
</dbReference>
<dbReference type="Proteomes" id="UP001168540">
    <property type="component" value="Unassembled WGS sequence"/>
</dbReference>
<evidence type="ECO:0000259" key="8">
    <source>
        <dbReference type="Pfam" id="PF00717"/>
    </source>
</evidence>
<dbReference type="GO" id="GO:0003887">
    <property type="term" value="F:DNA-directed DNA polymerase activity"/>
    <property type="evidence" value="ECO:0007669"/>
    <property type="project" value="UniProtKB-EC"/>
</dbReference>